<evidence type="ECO:0000313" key="3">
    <source>
        <dbReference type="Proteomes" id="UP000732377"/>
    </source>
</evidence>
<comment type="caution">
    <text evidence="2">The sequence shown here is derived from an EMBL/GenBank/DDBJ whole genome shotgun (WGS) entry which is preliminary data.</text>
</comment>
<evidence type="ECO:0000256" key="1">
    <source>
        <dbReference type="SAM" id="Phobius"/>
    </source>
</evidence>
<keyword evidence="1" id="KW-0812">Transmembrane</keyword>
<dbReference type="RefSeq" id="WP_273381121.1">
    <property type="nucleotide sequence ID" value="NZ_PIUK01000245.1"/>
</dbReference>
<feature type="transmembrane region" description="Helical" evidence="1">
    <location>
        <begin position="47"/>
        <end position="80"/>
    </location>
</feature>
<dbReference type="EMBL" id="PIUK01000245">
    <property type="protein sequence ID" value="MBY6277782.1"/>
    <property type="molecule type" value="Genomic_DNA"/>
</dbReference>
<gene>
    <name evidence="2" type="ORF">CWE10_16600</name>
</gene>
<reference evidence="2" key="1">
    <citation type="submission" date="2017-11" db="EMBL/GenBank/DDBJ databases">
        <title>Three new genomes from thermophilic consortium.</title>
        <authorList>
            <person name="Quaggio R."/>
            <person name="Amgarten D."/>
            <person name="Setubal J.C."/>
        </authorList>
    </citation>
    <scope>NUCLEOTIDE SEQUENCE</scope>
    <source>
        <strain evidence="2">ZCTH01-B2</strain>
    </source>
</reference>
<accession>A0A953I6J0</accession>
<organism evidence="2 3">
    <name type="scientific">Symbiobacterium thermophilum</name>
    <dbReference type="NCBI Taxonomy" id="2734"/>
    <lineage>
        <taxon>Bacteria</taxon>
        <taxon>Bacillati</taxon>
        <taxon>Bacillota</taxon>
        <taxon>Clostridia</taxon>
        <taxon>Eubacteriales</taxon>
        <taxon>Symbiobacteriaceae</taxon>
        <taxon>Symbiobacterium</taxon>
    </lineage>
</organism>
<keyword evidence="1" id="KW-0472">Membrane</keyword>
<keyword evidence="1" id="KW-1133">Transmembrane helix</keyword>
<protein>
    <submittedName>
        <fullName evidence="2">Uncharacterized protein</fullName>
    </submittedName>
</protein>
<proteinExistence type="predicted"/>
<evidence type="ECO:0000313" key="2">
    <source>
        <dbReference type="EMBL" id="MBY6277782.1"/>
    </source>
</evidence>
<sequence>MRNRLLPVFLVLGVLAIGFAVVGASLPAHEVALSSADMAALVGSNAWNTAIGGAGAILLGVGAAVAITAVCLLPAAPVLAVGAMSAANAAGALLGIAGSGLAVSGAGWGLMDAAGVLD</sequence>
<feature type="transmembrane region" description="Helical" evidence="1">
    <location>
        <begin position="92"/>
        <end position="111"/>
    </location>
</feature>
<dbReference type="AlphaFoldDB" id="A0A953I6J0"/>
<name>A0A953I6J0_SYMTR</name>
<dbReference type="Proteomes" id="UP000732377">
    <property type="component" value="Unassembled WGS sequence"/>
</dbReference>